<comment type="caution">
    <text evidence="1">The sequence shown here is derived from an EMBL/GenBank/DDBJ whole genome shotgun (WGS) entry which is preliminary data.</text>
</comment>
<reference evidence="1" key="1">
    <citation type="journal article" date="2021" name="PeerJ">
        <title>Extensive microbial diversity within the chicken gut microbiome revealed by metagenomics and culture.</title>
        <authorList>
            <person name="Gilroy R."/>
            <person name="Ravi A."/>
            <person name="Getino M."/>
            <person name="Pursley I."/>
            <person name="Horton D.L."/>
            <person name="Alikhan N.F."/>
            <person name="Baker D."/>
            <person name="Gharbi K."/>
            <person name="Hall N."/>
            <person name="Watson M."/>
            <person name="Adriaenssens E.M."/>
            <person name="Foster-Nyarko E."/>
            <person name="Jarju S."/>
            <person name="Secka A."/>
            <person name="Antonio M."/>
            <person name="Oren A."/>
            <person name="Chaudhuri R.R."/>
            <person name="La Ragione R."/>
            <person name="Hildebrand F."/>
            <person name="Pallen M.J."/>
        </authorList>
    </citation>
    <scope>NUCLEOTIDE SEQUENCE</scope>
    <source>
        <strain evidence="1">CHK193-16274</strain>
    </source>
</reference>
<proteinExistence type="predicted"/>
<dbReference type="InterPro" id="IPR001646">
    <property type="entry name" value="5peptide_repeat"/>
</dbReference>
<reference evidence="1" key="2">
    <citation type="submission" date="2021-09" db="EMBL/GenBank/DDBJ databases">
        <authorList>
            <person name="Gilroy R."/>
        </authorList>
    </citation>
    <scope>NUCLEOTIDE SEQUENCE</scope>
    <source>
        <strain evidence="1">CHK193-16274</strain>
    </source>
</reference>
<dbReference type="Gene3D" id="2.160.20.80">
    <property type="entry name" value="E3 ubiquitin-protein ligase SopA"/>
    <property type="match status" value="1"/>
</dbReference>
<protein>
    <submittedName>
        <fullName evidence="1">Pentapeptide repeat-containing protein</fullName>
    </submittedName>
</protein>
<dbReference type="Pfam" id="PF00805">
    <property type="entry name" value="Pentapeptide"/>
    <property type="match status" value="1"/>
</dbReference>
<dbReference type="Pfam" id="PF13576">
    <property type="entry name" value="Pentapeptide_3"/>
    <property type="match status" value="1"/>
</dbReference>
<gene>
    <name evidence="1" type="ORF">K8V91_09285</name>
</gene>
<dbReference type="Proteomes" id="UP000749320">
    <property type="component" value="Unassembled WGS sequence"/>
</dbReference>
<dbReference type="SUPFAM" id="SSF141571">
    <property type="entry name" value="Pentapeptide repeat-like"/>
    <property type="match status" value="1"/>
</dbReference>
<organism evidence="1 2">
    <name type="scientific">Thomasclavelia spiroformis</name>
    <dbReference type="NCBI Taxonomy" id="29348"/>
    <lineage>
        <taxon>Bacteria</taxon>
        <taxon>Bacillati</taxon>
        <taxon>Bacillota</taxon>
        <taxon>Erysipelotrichia</taxon>
        <taxon>Erysipelotrichales</taxon>
        <taxon>Coprobacillaceae</taxon>
        <taxon>Thomasclavelia</taxon>
    </lineage>
</organism>
<name>A0A921GB91_9FIRM</name>
<dbReference type="InterPro" id="IPR051082">
    <property type="entry name" value="Pentapeptide-BTB/POZ_domain"/>
</dbReference>
<accession>A0A921GB91</accession>
<dbReference type="RefSeq" id="WP_191376459.1">
    <property type="nucleotide sequence ID" value="NZ_CAJFOD010000112.1"/>
</dbReference>
<sequence>MHAYKIDRINLITYKCQEKKTVKSIRCRYLAKSHIVNCNAQNQSFVYANFRGAIFKKVKFQNSIIKGCDFWGATFNNCDFNEAKISDCVFVACKFKNCNFTGATITYTTIVNTSLAECKNISLSKTTKIYKNYPNCVLSEKLTSALEALKSNKNLRTYKLLSLSDKKYNELNLFLLQQRFTDETLPLLLMKLNDHSTKNITTYKKLERQLKSMETDSII</sequence>
<dbReference type="AlphaFoldDB" id="A0A921GB91"/>
<dbReference type="EMBL" id="DYWV01000319">
    <property type="protein sequence ID" value="HJF41103.1"/>
    <property type="molecule type" value="Genomic_DNA"/>
</dbReference>
<evidence type="ECO:0000313" key="2">
    <source>
        <dbReference type="Proteomes" id="UP000749320"/>
    </source>
</evidence>
<dbReference type="PANTHER" id="PTHR14136">
    <property type="entry name" value="BTB_POZ DOMAIN-CONTAINING PROTEIN KCTD9"/>
    <property type="match status" value="1"/>
</dbReference>
<dbReference type="PANTHER" id="PTHR14136:SF17">
    <property type="entry name" value="BTB_POZ DOMAIN-CONTAINING PROTEIN KCTD9"/>
    <property type="match status" value="1"/>
</dbReference>
<evidence type="ECO:0000313" key="1">
    <source>
        <dbReference type="EMBL" id="HJF41103.1"/>
    </source>
</evidence>